<dbReference type="AlphaFoldDB" id="A0A178WD86"/>
<evidence type="ECO:0008006" key="3">
    <source>
        <dbReference type="Google" id="ProtNLM"/>
    </source>
</evidence>
<dbReference type="EMBL" id="LUHQ01000001">
    <property type="protein sequence ID" value="OAP16348.1"/>
    <property type="molecule type" value="Genomic_DNA"/>
</dbReference>
<protein>
    <recommendedName>
        <fullName evidence="3">DUF1985 domain-containing protein</fullName>
    </recommendedName>
</protein>
<dbReference type="ExpressionAtlas" id="A0A178WD86">
    <property type="expression patterns" value="differential"/>
</dbReference>
<accession>A0A178WD86</accession>
<sequence length="342" mass="39581">MGFNCDLIDKSATCEAGHHEFWNEMGVGTSEGPLFTKLECVMDISKEWSYEKRLMVESFEKYPWGRFAIESLVSSVKIIDYKKNSYGIHGCVYALWIWIYESMPGLREIYGFRRATTNGVALLDWRSSRARIKFKKFIETEKVAHEEVQVRHMLPDSLENMYPKWSDLPENQDMTLDNLIRDIIHNRLRNNAWKHKDATKGKKKKVAIMPKKASKILKKKMAKVKEMKVSTPKVLKKTMRRDDDYVGDVTEKVVADTLKMACSFEDTFSNPHVQRASEAMAIVLSSIEDQIKNLNDGTTRETSDSTSRLYKTSLCREIHSEAHYHGWSTIPFHTRASSTSFR</sequence>
<name>A0A178WD86_ARATH</name>
<dbReference type="Proteomes" id="UP000078284">
    <property type="component" value="Chromosome 1"/>
</dbReference>
<gene>
    <name evidence="1" type="ordered locus">AXX17_At1g37650</name>
</gene>
<proteinExistence type="predicted"/>
<evidence type="ECO:0000313" key="1">
    <source>
        <dbReference type="EMBL" id="OAP16348.1"/>
    </source>
</evidence>
<reference evidence="2" key="1">
    <citation type="journal article" date="2016" name="Proc. Natl. Acad. Sci. U.S.A.">
        <title>Chromosome-level assembly of Arabidopsis thaliana Ler reveals the extent of translocation and inversion polymorphisms.</title>
        <authorList>
            <person name="Zapata L."/>
            <person name="Ding J."/>
            <person name="Willing E.M."/>
            <person name="Hartwig B."/>
            <person name="Bezdan D."/>
            <person name="Jiao W.B."/>
            <person name="Patel V."/>
            <person name="Velikkakam James G."/>
            <person name="Koornneef M."/>
            <person name="Ossowski S."/>
            <person name="Schneeberger K."/>
        </authorList>
    </citation>
    <scope>NUCLEOTIDE SEQUENCE [LARGE SCALE GENOMIC DNA]</scope>
    <source>
        <strain evidence="2">cv. Landsberg erecta</strain>
    </source>
</reference>
<organism evidence="1 2">
    <name type="scientific">Arabidopsis thaliana</name>
    <name type="common">Mouse-ear cress</name>
    <dbReference type="NCBI Taxonomy" id="3702"/>
    <lineage>
        <taxon>Eukaryota</taxon>
        <taxon>Viridiplantae</taxon>
        <taxon>Streptophyta</taxon>
        <taxon>Embryophyta</taxon>
        <taxon>Tracheophyta</taxon>
        <taxon>Spermatophyta</taxon>
        <taxon>Magnoliopsida</taxon>
        <taxon>eudicotyledons</taxon>
        <taxon>Gunneridae</taxon>
        <taxon>Pentapetalae</taxon>
        <taxon>rosids</taxon>
        <taxon>malvids</taxon>
        <taxon>Brassicales</taxon>
        <taxon>Brassicaceae</taxon>
        <taxon>Camelineae</taxon>
        <taxon>Arabidopsis</taxon>
    </lineage>
</organism>
<comment type="caution">
    <text evidence="1">The sequence shown here is derived from an EMBL/GenBank/DDBJ whole genome shotgun (WGS) entry which is preliminary data.</text>
</comment>
<evidence type="ECO:0000313" key="2">
    <source>
        <dbReference type="Proteomes" id="UP000078284"/>
    </source>
</evidence>